<reference evidence="2 3" key="1">
    <citation type="submission" date="2020-03" db="EMBL/GenBank/DDBJ databases">
        <authorList>
            <person name="Kim M.K."/>
        </authorList>
    </citation>
    <scope>NUCLEOTIDE SEQUENCE [LARGE SCALE GENOMIC DNA]</scope>
    <source>
        <strain evidence="2 3">BT328</strain>
    </source>
</reference>
<dbReference type="Gene3D" id="2.40.50.1020">
    <property type="entry name" value="LytTr DNA-binding domain"/>
    <property type="match status" value="1"/>
</dbReference>
<feature type="domain" description="HTH LytTR-type" evidence="1">
    <location>
        <begin position="3"/>
        <end position="101"/>
    </location>
</feature>
<keyword evidence="3" id="KW-1185">Reference proteome</keyword>
<gene>
    <name evidence="2" type="ORF">G8759_32125</name>
</gene>
<evidence type="ECO:0000313" key="3">
    <source>
        <dbReference type="Proteomes" id="UP000501802"/>
    </source>
</evidence>
<dbReference type="Gene3D" id="3.40.50.2300">
    <property type="match status" value="1"/>
</dbReference>
<organism evidence="2 3">
    <name type="scientific">Spirosoma aureum</name>
    <dbReference type="NCBI Taxonomy" id="2692134"/>
    <lineage>
        <taxon>Bacteria</taxon>
        <taxon>Pseudomonadati</taxon>
        <taxon>Bacteroidota</taxon>
        <taxon>Cytophagia</taxon>
        <taxon>Cytophagales</taxon>
        <taxon>Cytophagaceae</taxon>
        <taxon>Spirosoma</taxon>
    </lineage>
</organism>
<protein>
    <submittedName>
        <fullName evidence="2">LytTR family transcriptional regulator</fullName>
    </submittedName>
</protein>
<dbReference type="EMBL" id="CP050063">
    <property type="protein sequence ID" value="QIP16956.1"/>
    <property type="molecule type" value="Genomic_DNA"/>
</dbReference>
<proteinExistence type="predicted"/>
<name>A0A6G9AX83_9BACT</name>
<dbReference type="SMART" id="SM00850">
    <property type="entry name" value="LytTR"/>
    <property type="match status" value="1"/>
</dbReference>
<dbReference type="AlphaFoldDB" id="A0A6G9AX83"/>
<dbReference type="InterPro" id="IPR007492">
    <property type="entry name" value="LytTR_DNA-bd_dom"/>
</dbReference>
<dbReference type="Proteomes" id="UP000501802">
    <property type="component" value="Chromosome"/>
</dbReference>
<sequence length="281" mass="31935">MKQKEIVSNLAVITHLTGASNYTWVYFKDRPRLLVSKSLTYFEKLLPSCIRIHKTALINPAYIQDITPPLRAKAPGSITMLGGTLLPISRRRWLEVANDLHASNTTHDETDLTEALGDEPVEKNDKSRFGRAKQGIELPERFVYAFMQDERKRQLLAEIINEKCPHYAIQFFESSTSLIGQLPQTVPERLPALVFLEVRTVGWALLNTLEFIKTDNRFRHIPTVVFLREQSGNDVEVCYAAGANSVVCETNYVAFAEATERICRYWLTFAALPVDKVMSSK</sequence>
<evidence type="ECO:0000259" key="1">
    <source>
        <dbReference type="SMART" id="SM00850"/>
    </source>
</evidence>
<dbReference type="KEGG" id="spib:G8759_32125"/>
<dbReference type="GO" id="GO:0003677">
    <property type="term" value="F:DNA binding"/>
    <property type="evidence" value="ECO:0007669"/>
    <property type="project" value="InterPro"/>
</dbReference>
<accession>A0A6G9AX83</accession>
<evidence type="ECO:0000313" key="2">
    <source>
        <dbReference type="EMBL" id="QIP16956.1"/>
    </source>
</evidence>
<dbReference type="Pfam" id="PF04397">
    <property type="entry name" value="LytTR"/>
    <property type="match status" value="1"/>
</dbReference>